<dbReference type="Proteomes" id="UP000235145">
    <property type="component" value="Unassembled WGS sequence"/>
</dbReference>
<protein>
    <submittedName>
        <fullName evidence="1">Uncharacterized protein</fullName>
    </submittedName>
</protein>
<comment type="caution">
    <text evidence="1">The sequence shown here is derived from an EMBL/GenBank/DDBJ whole genome shotgun (WGS) entry which is preliminary data.</text>
</comment>
<evidence type="ECO:0000313" key="2">
    <source>
        <dbReference type="Proteomes" id="UP000235145"/>
    </source>
</evidence>
<dbReference type="EMBL" id="NBSK02000002">
    <property type="protein sequence ID" value="KAJ0223591.1"/>
    <property type="molecule type" value="Genomic_DNA"/>
</dbReference>
<sequence length="101" mass="11661">MRLNPPKQSQSKLFKNNYKGNIKLDSLFTRDYILELQSTNPDTIVKLKFEFEPNPSATSRRFKRMYACLGGIKKGFRACMMDFLDCKSIGICFGRILRVLG</sequence>
<accession>A0A9R1WE26</accession>
<name>A0A9R1WE26_LACSA</name>
<keyword evidence="2" id="KW-1185">Reference proteome</keyword>
<dbReference type="AlphaFoldDB" id="A0A9R1WE26"/>
<evidence type="ECO:0000313" key="1">
    <source>
        <dbReference type="EMBL" id="KAJ0223591.1"/>
    </source>
</evidence>
<gene>
    <name evidence="1" type="ORF">LSAT_V11C200054670</name>
</gene>
<proteinExistence type="predicted"/>
<reference evidence="1 2" key="1">
    <citation type="journal article" date="2017" name="Nat. Commun.">
        <title>Genome assembly with in vitro proximity ligation data and whole-genome triplication in lettuce.</title>
        <authorList>
            <person name="Reyes-Chin-Wo S."/>
            <person name="Wang Z."/>
            <person name="Yang X."/>
            <person name="Kozik A."/>
            <person name="Arikit S."/>
            <person name="Song C."/>
            <person name="Xia L."/>
            <person name="Froenicke L."/>
            <person name="Lavelle D.O."/>
            <person name="Truco M.J."/>
            <person name="Xia R."/>
            <person name="Zhu S."/>
            <person name="Xu C."/>
            <person name="Xu H."/>
            <person name="Xu X."/>
            <person name="Cox K."/>
            <person name="Korf I."/>
            <person name="Meyers B.C."/>
            <person name="Michelmore R.W."/>
        </authorList>
    </citation>
    <scope>NUCLEOTIDE SEQUENCE [LARGE SCALE GENOMIC DNA]</scope>
    <source>
        <strain evidence="2">cv. Salinas</strain>
        <tissue evidence="1">Seedlings</tissue>
    </source>
</reference>
<organism evidence="1 2">
    <name type="scientific">Lactuca sativa</name>
    <name type="common">Garden lettuce</name>
    <dbReference type="NCBI Taxonomy" id="4236"/>
    <lineage>
        <taxon>Eukaryota</taxon>
        <taxon>Viridiplantae</taxon>
        <taxon>Streptophyta</taxon>
        <taxon>Embryophyta</taxon>
        <taxon>Tracheophyta</taxon>
        <taxon>Spermatophyta</taxon>
        <taxon>Magnoliopsida</taxon>
        <taxon>eudicotyledons</taxon>
        <taxon>Gunneridae</taxon>
        <taxon>Pentapetalae</taxon>
        <taxon>asterids</taxon>
        <taxon>campanulids</taxon>
        <taxon>Asterales</taxon>
        <taxon>Asteraceae</taxon>
        <taxon>Cichorioideae</taxon>
        <taxon>Cichorieae</taxon>
        <taxon>Lactucinae</taxon>
        <taxon>Lactuca</taxon>
    </lineage>
</organism>